<evidence type="ECO:0000256" key="12">
    <source>
        <dbReference type="ARBA" id="ARBA00022801"/>
    </source>
</evidence>
<dbReference type="HAMAP" id="MF_00052_B">
    <property type="entry name" value="RNase_HII_B"/>
    <property type="match status" value="1"/>
</dbReference>
<evidence type="ECO:0000256" key="15">
    <source>
        <dbReference type="PROSITE-ProRule" id="PRU01319"/>
    </source>
</evidence>
<evidence type="ECO:0000259" key="17">
    <source>
        <dbReference type="PROSITE" id="PS51975"/>
    </source>
</evidence>
<dbReference type="InterPro" id="IPR036397">
    <property type="entry name" value="RNaseH_sf"/>
</dbReference>
<comment type="cofactor">
    <cofactor evidence="14 15">
        <name>Mn(2+)</name>
        <dbReference type="ChEBI" id="CHEBI:29035"/>
    </cofactor>
    <cofactor evidence="14 15">
        <name>Mg(2+)</name>
        <dbReference type="ChEBI" id="CHEBI:18420"/>
    </cofactor>
    <text evidence="14 15">Manganese or magnesium. Binds 1 divalent metal ion per monomer in the absence of substrate. May bind a second metal ion after substrate binding.</text>
</comment>
<comment type="subcellular location">
    <subcellularLocation>
        <location evidence="4 14">Cytoplasm</location>
    </subcellularLocation>
</comment>
<dbReference type="RefSeq" id="WP_266339854.1">
    <property type="nucleotide sequence ID" value="NZ_JAPKNK010000007.1"/>
</dbReference>
<dbReference type="InterPro" id="IPR024567">
    <property type="entry name" value="RNase_HII/HIII_dom"/>
</dbReference>
<feature type="domain" description="RNase H type-2" evidence="17">
    <location>
        <begin position="32"/>
        <end position="221"/>
    </location>
</feature>
<evidence type="ECO:0000313" key="19">
    <source>
        <dbReference type="Proteomes" id="UP001144805"/>
    </source>
</evidence>
<dbReference type="InterPro" id="IPR012337">
    <property type="entry name" value="RNaseH-like_sf"/>
</dbReference>
<dbReference type="InterPro" id="IPR022898">
    <property type="entry name" value="RNase_HII"/>
</dbReference>
<dbReference type="GO" id="GO:0030145">
    <property type="term" value="F:manganese ion binding"/>
    <property type="evidence" value="ECO:0007669"/>
    <property type="project" value="UniProtKB-UniRule"/>
</dbReference>
<comment type="catalytic activity">
    <reaction evidence="1 14 15 16">
        <text>Endonucleolytic cleavage to 5'-phosphomonoester.</text>
        <dbReference type="EC" id="3.1.26.4"/>
    </reaction>
</comment>
<evidence type="ECO:0000256" key="1">
    <source>
        <dbReference type="ARBA" id="ARBA00000077"/>
    </source>
</evidence>
<dbReference type="GO" id="GO:0004523">
    <property type="term" value="F:RNA-DNA hybrid ribonuclease activity"/>
    <property type="evidence" value="ECO:0007669"/>
    <property type="project" value="UniProtKB-UniRule"/>
</dbReference>
<evidence type="ECO:0000256" key="4">
    <source>
        <dbReference type="ARBA" id="ARBA00004496"/>
    </source>
</evidence>
<evidence type="ECO:0000256" key="6">
    <source>
        <dbReference type="ARBA" id="ARBA00012180"/>
    </source>
</evidence>
<evidence type="ECO:0000256" key="5">
    <source>
        <dbReference type="ARBA" id="ARBA00007383"/>
    </source>
</evidence>
<evidence type="ECO:0000256" key="13">
    <source>
        <dbReference type="ARBA" id="ARBA00023211"/>
    </source>
</evidence>
<dbReference type="EMBL" id="JAPKNK010000007">
    <property type="protein sequence ID" value="MCX5570893.1"/>
    <property type="molecule type" value="Genomic_DNA"/>
</dbReference>
<dbReference type="GO" id="GO:0032299">
    <property type="term" value="C:ribonuclease H2 complex"/>
    <property type="evidence" value="ECO:0007669"/>
    <property type="project" value="TreeGrafter"/>
</dbReference>
<dbReference type="SUPFAM" id="SSF53098">
    <property type="entry name" value="Ribonuclease H-like"/>
    <property type="match status" value="1"/>
</dbReference>
<organism evidence="18 19">
    <name type="scientific">Kaistia nematophila</name>
    <dbReference type="NCBI Taxonomy" id="2994654"/>
    <lineage>
        <taxon>Bacteria</taxon>
        <taxon>Pseudomonadati</taxon>
        <taxon>Pseudomonadota</taxon>
        <taxon>Alphaproteobacteria</taxon>
        <taxon>Hyphomicrobiales</taxon>
        <taxon>Kaistiaceae</taxon>
        <taxon>Kaistia</taxon>
    </lineage>
</organism>
<dbReference type="GO" id="GO:0003723">
    <property type="term" value="F:RNA binding"/>
    <property type="evidence" value="ECO:0007669"/>
    <property type="project" value="UniProtKB-UniRule"/>
</dbReference>
<evidence type="ECO:0000256" key="2">
    <source>
        <dbReference type="ARBA" id="ARBA00001946"/>
    </source>
</evidence>
<name>A0A9X3E4A9_9HYPH</name>
<dbReference type="PANTHER" id="PTHR10954">
    <property type="entry name" value="RIBONUCLEASE H2 SUBUNIT A"/>
    <property type="match status" value="1"/>
</dbReference>
<dbReference type="AlphaFoldDB" id="A0A9X3E4A9"/>
<keyword evidence="9 14" id="KW-0540">Nuclease</keyword>
<evidence type="ECO:0000256" key="11">
    <source>
        <dbReference type="ARBA" id="ARBA00022759"/>
    </source>
</evidence>
<evidence type="ECO:0000256" key="14">
    <source>
        <dbReference type="HAMAP-Rule" id="MF_00052"/>
    </source>
</evidence>
<keyword evidence="10 14" id="KW-0479">Metal-binding</keyword>
<proteinExistence type="inferred from homology"/>
<evidence type="ECO:0000256" key="9">
    <source>
        <dbReference type="ARBA" id="ARBA00022722"/>
    </source>
</evidence>
<dbReference type="EC" id="3.1.26.4" evidence="6 14"/>
<comment type="cofactor">
    <cofactor evidence="2">
        <name>Mg(2+)</name>
        <dbReference type="ChEBI" id="CHEBI:18420"/>
    </cofactor>
</comment>
<dbReference type="Proteomes" id="UP001144805">
    <property type="component" value="Unassembled WGS sequence"/>
</dbReference>
<feature type="binding site" evidence="14 15">
    <location>
        <position position="129"/>
    </location>
    <ligand>
        <name>a divalent metal cation</name>
        <dbReference type="ChEBI" id="CHEBI:60240"/>
    </ligand>
</feature>
<comment type="similarity">
    <text evidence="5 14 16">Belongs to the RNase HII family.</text>
</comment>
<feature type="binding site" evidence="14 15">
    <location>
        <position position="38"/>
    </location>
    <ligand>
        <name>a divalent metal cation</name>
        <dbReference type="ChEBI" id="CHEBI:60240"/>
    </ligand>
</feature>
<evidence type="ECO:0000313" key="18">
    <source>
        <dbReference type="EMBL" id="MCX5570893.1"/>
    </source>
</evidence>
<dbReference type="Gene3D" id="3.30.420.10">
    <property type="entry name" value="Ribonuclease H-like superfamily/Ribonuclease H"/>
    <property type="match status" value="1"/>
</dbReference>
<dbReference type="GO" id="GO:0005737">
    <property type="term" value="C:cytoplasm"/>
    <property type="evidence" value="ECO:0007669"/>
    <property type="project" value="UniProtKB-SubCell"/>
</dbReference>
<dbReference type="CDD" id="cd07182">
    <property type="entry name" value="RNase_HII_bacteria_HII_like"/>
    <property type="match status" value="1"/>
</dbReference>
<keyword evidence="12 14" id="KW-0378">Hydrolase</keyword>
<evidence type="ECO:0000256" key="10">
    <source>
        <dbReference type="ARBA" id="ARBA00022723"/>
    </source>
</evidence>
<keyword evidence="13 14" id="KW-0464">Manganese</keyword>
<comment type="function">
    <text evidence="3 14 16">Endonuclease that specifically degrades the RNA of RNA-DNA hybrids.</text>
</comment>
<dbReference type="PROSITE" id="PS51975">
    <property type="entry name" value="RNASE_H_2"/>
    <property type="match status" value="1"/>
</dbReference>
<reference evidence="18" key="1">
    <citation type="submission" date="2022-11" db="EMBL/GenBank/DDBJ databases">
        <title>Biodiversity and phylogenetic relationships of bacteria.</title>
        <authorList>
            <person name="Machado R.A.R."/>
            <person name="Bhat A."/>
            <person name="Loulou A."/>
            <person name="Kallel S."/>
        </authorList>
    </citation>
    <scope>NUCLEOTIDE SEQUENCE</scope>
    <source>
        <strain evidence="18">K-TC2</strain>
    </source>
</reference>
<evidence type="ECO:0000256" key="8">
    <source>
        <dbReference type="ARBA" id="ARBA00022490"/>
    </source>
</evidence>
<dbReference type="Pfam" id="PF01351">
    <property type="entry name" value="RNase_HII"/>
    <property type="match status" value="1"/>
</dbReference>
<dbReference type="GO" id="GO:0006298">
    <property type="term" value="P:mismatch repair"/>
    <property type="evidence" value="ECO:0007669"/>
    <property type="project" value="TreeGrafter"/>
</dbReference>
<sequence>MARRTSESPLLFELPPVPTDAIERRLRRSGHKAIAGVDEVGRGPLAGPVVAAAVILDPRRIPDGLNDSKKLTAAAREALFEQIMASAHVSVVAASVLRIDTTNIRQATLWAMAQAVRGLPHAADHVIVDGNDVPPGLACRGEAFVKGDGRSVSIAAASIVAKVTRDRMMVRAAAHYPDYGFERHVGYGTAFHLDALASLGACPLHRTSFAPIRALLAKENAAGSADGVDRFDEEFLVS</sequence>
<keyword evidence="8 14" id="KW-0963">Cytoplasm</keyword>
<gene>
    <name evidence="14" type="primary">rnhB</name>
    <name evidence="18" type="ORF">OSH07_16925</name>
</gene>
<evidence type="ECO:0000256" key="16">
    <source>
        <dbReference type="RuleBase" id="RU003515"/>
    </source>
</evidence>
<dbReference type="InterPro" id="IPR001352">
    <property type="entry name" value="RNase_HII/HIII"/>
</dbReference>
<protein>
    <recommendedName>
        <fullName evidence="7 14">Ribonuclease HII</fullName>
        <shortName evidence="14">RNase HII</shortName>
        <ecNumber evidence="6 14">3.1.26.4</ecNumber>
    </recommendedName>
</protein>
<dbReference type="FunFam" id="3.30.420.10:FF:000006">
    <property type="entry name" value="Ribonuclease HII"/>
    <property type="match status" value="1"/>
</dbReference>
<accession>A0A9X3E4A9</accession>
<dbReference type="PANTHER" id="PTHR10954:SF18">
    <property type="entry name" value="RIBONUCLEASE HII"/>
    <property type="match status" value="1"/>
</dbReference>
<comment type="caution">
    <text evidence="18">The sequence shown here is derived from an EMBL/GenBank/DDBJ whole genome shotgun (WGS) entry which is preliminary data.</text>
</comment>
<keyword evidence="19" id="KW-1185">Reference proteome</keyword>
<keyword evidence="11 14" id="KW-0255">Endonuclease</keyword>
<dbReference type="GO" id="GO:0043137">
    <property type="term" value="P:DNA replication, removal of RNA primer"/>
    <property type="evidence" value="ECO:0007669"/>
    <property type="project" value="TreeGrafter"/>
</dbReference>
<feature type="binding site" evidence="14 15">
    <location>
        <position position="39"/>
    </location>
    <ligand>
        <name>a divalent metal cation</name>
        <dbReference type="ChEBI" id="CHEBI:60240"/>
    </ligand>
</feature>
<dbReference type="NCBIfam" id="NF000595">
    <property type="entry name" value="PRK00015.1-3"/>
    <property type="match status" value="1"/>
</dbReference>
<evidence type="ECO:0000256" key="3">
    <source>
        <dbReference type="ARBA" id="ARBA00004065"/>
    </source>
</evidence>
<evidence type="ECO:0000256" key="7">
    <source>
        <dbReference type="ARBA" id="ARBA00019179"/>
    </source>
</evidence>